<dbReference type="GO" id="GO:0005524">
    <property type="term" value="F:ATP binding"/>
    <property type="evidence" value="ECO:0007669"/>
    <property type="project" value="UniProtKB-KW"/>
</dbReference>
<dbReference type="CDD" id="cd00082">
    <property type="entry name" value="HisKA"/>
    <property type="match status" value="1"/>
</dbReference>
<evidence type="ECO:0000256" key="8">
    <source>
        <dbReference type="ARBA" id="ARBA00022989"/>
    </source>
</evidence>
<dbReference type="CDD" id="cd00075">
    <property type="entry name" value="HATPase"/>
    <property type="match status" value="1"/>
</dbReference>
<keyword evidence="15" id="KW-0547">Nucleotide-binding</keyword>
<dbReference type="Gene3D" id="1.10.287.130">
    <property type="match status" value="1"/>
</dbReference>
<dbReference type="SMART" id="SM00304">
    <property type="entry name" value="HAMP"/>
    <property type="match status" value="1"/>
</dbReference>
<dbReference type="InterPro" id="IPR003660">
    <property type="entry name" value="HAMP_dom"/>
</dbReference>
<dbReference type="SUPFAM" id="SSF47384">
    <property type="entry name" value="Homodimeric domain of signal transducing histidine kinase"/>
    <property type="match status" value="1"/>
</dbReference>
<accession>A0ABY3XY90</accession>
<keyword evidence="8 12" id="KW-1133">Transmembrane helix</keyword>
<dbReference type="PANTHER" id="PTHR45436:SF5">
    <property type="entry name" value="SENSOR HISTIDINE KINASE TRCS"/>
    <property type="match status" value="1"/>
</dbReference>
<dbReference type="InterPro" id="IPR003594">
    <property type="entry name" value="HATPase_dom"/>
</dbReference>
<keyword evidence="5" id="KW-0808">Transferase</keyword>
<keyword evidence="15" id="KW-0067">ATP-binding</keyword>
<name>A0ABY3XY90_9ACTN</name>
<dbReference type="EC" id="2.7.13.3" evidence="3"/>
<dbReference type="PANTHER" id="PTHR45436">
    <property type="entry name" value="SENSOR HISTIDINE KINASE YKOH"/>
    <property type="match status" value="1"/>
</dbReference>
<dbReference type="Proteomes" id="UP001202244">
    <property type="component" value="Chromosome"/>
</dbReference>
<protein>
    <recommendedName>
        <fullName evidence="3">histidine kinase</fullName>
        <ecNumber evidence="3">2.7.13.3</ecNumber>
    </recommendedName>
</protein>
<evidence type="ECO:0000313" key="15">
    <source>
        <dbReference type="EMBL" id="UNS99033.1"/>
    </source>
</evidence>
<comment type="subcellular location">
    <subcellularLocation>
        <location evidence="2">Cell membrane</location>
    </subcellularLocation>
</comment>
<evidence type="ECO:0000256" key="6">
    <source>
        <dbReference type="ARBA" id="ARBA00022692"/>
    </source>
</evidence>
<keyword evidence="16" id="KW-1185">Reference proteome</keyword>
<feature type="region of interest" description="Disordered" evidence="11">
    <location>
        <begin position="84"/>
        <end position="152"/>
    </location>
</feature>
<dbReference type="PROSITE" id="PS50885">
    <property type="entry name" value="HAMP"/>
    <property type="match status" value="1"/>
</dbReference>
<evidence type="ECO:0000256" key="1">
    <source>
        <dbReference type="ARBA" id="ARBA00000085"/>
    </source>
</evidence>
<feature type="transmembrane region" description="Helical" evidence="12">
    <location>
        <begin position="196"/>
        <end position="215"/>
    </location>
</feature>
<evidence type="ECO:0000256" key="12">
    <source>
        <dbReference type="SAM" id="Phobius"/>
    </source>
</evidence>
<dbReference type="InterPro" id="IPR003661">
    <property type="entry name" value="HisK_dim/P_dom"/>
</dbReference>
<keyword evidence="6 12" id="KW-0812">Transmembrane</keyword>
<dbReference type="Pfam" id="PF00672">
    <property type="entry name" value="HAMP"/>
    <property type="match status" value="1"/>
</dbReference>
<dbReference type="SMART" id="SM00388">
    <property type="entry name" value="HisKA"/>
    <property type="match status" value="1"/>
</dbReference>
<sequence length="483" mass="50353">MRRASVRLRAALGATLVVALALVAAGFFVVSALRGGLADTARLNAENSARGTAAQLAGVPEGGIPDVDGLDGDDPVQVVDADGKVLGASDPLKGRGPVADFARADKPDGDAGDADGDGGGDADGDEVDTDSEDETRTFPVDDDGEVTYDKDDITGSQEFSLAAVQGRTRAGTPVTVYAGASLGAQQEAVSTVTRSMLFGLPALLVVVGGVTWLVTRRALRPVEGIRQEMSAITASTDLSRRVPEPDARDEVARLARTTNETLAALEGSIERQRRFVADASHELRSPIASLRTQLEVAAAHPELLDVDGAVEDTVRLQALAADLLLLARLDAGERPAEGRVSLAALVREQAGQRPRDPHPLRIAALDEGEVRGSAAQLGRVLGNLLDNGQRHAAARVTVEVRREGGDLALAVSDDGEGVPEAERERIFERFVRLDAARSRDEGGAGLGLAIAADVAERHGGTLRVDSAQDGGARFVLRLPAADG</sequence>
<dbReference type="InterPro" id="IPR005467">
    <property type="entry name" value="His_kinase_dom"/>
</dbReference>
<evidence type="ECO:0000256" key="2">
    <source>
        <dbReference type="ARBA" id="ARBA00004236"/>
    </source>
</evidence>
<evidence type="ECO:0000259" key="14">
    <source>
        <dbReference type="PROSITE" id="PS50885"/>
    </source>
</evidence>
<evidence type="ECO:0000313" key="16">
    <source>
        <dbReference type="Proteomes" id="UP001202244"/>
    </source>
</evidence>
<comment type="catalytic activity">
    <reaction evidence="1">
        <text>ATP + protein L-histidine = ADP + protein N-phospho-L-histidine.</text>
        <dbReference type="EC" id="2.7.13.3"/>
    </reaction>
</comment>
<dbReference type="Pfam" id="PF00512">
    <property type="entry name" value="HisKA"/>
    <property type="match status" value="1"/>
</dbReference>
<evidence type="ECO:0000256" key="3">
    <source>
        <dbReference type="ARBA" id="ARBA00012438"/>
    </source>
</evidence>
<keyword evidence="7" id="KW-0418">Kinase</keyword>
<proteinExistence type="predicted"/>
<feature type="domain" description="HAMP" evidence="14">
    <location>
        <begin position="216"/>
        <end position="270"/>
    </location>
</feature>
<dbReference type="PRINTS" id="PR00344">
    <property type="entry name" value="BCTRLSENSOR"/>
</dbReference>
<dbReference type="InterPro" id="IPR036097">
    <property type="entry name" value="HisK_dim/P_sf"/>
</dbReference>
<organism evidence="15 16">
    <name type="scientific">Streptomyces tubbatahanensis</name>
    <dbReference type="NCBI Taxonomy" id="2923272"/>
    <lineage>
        <taxon>Bacteria</taxon>
        <taxon>Bacillati</taxon>
        <taxon>Actinomycetota</taxon>
        <taxon>Actinomycetes</taxon>
        <taxon>Kitasatosporales</taxon>
        <taxon>Streptomycetaceae</taxon>
        <taxon>Streptomyces</taxon>
    </lineage>
</organism>
<dbReference type="InterPro" id="IPR036890">
    <property type="entry name" value="HATPase_C_sf"/>
</dbReference>
<dbReference type="Gene3D" id="3.30.565.10">
    <property type="entry name" value="Histidine kinase-like ATPase, C-terminal domain"/>
    <property type="match status" value="1"/>
</dbReference>
<evidence type="ECO:0000256" key="4">
    <source>
        <dbReference type="ARBA" id="ARBA00022553"/>
    </source>
</evidence>
<evidence type="ECO:0000256" key="10">
    <source>
        <dbReference type="ARBA" id="ARBA00023136"/>
    </source>
</evidence>
<evidence type="ECO:0000256" key="9">
    <source>
        <dbReference type="ARBA" id="ARBA00023012"/>
    </source>
</evidence>
<dbReference type="PROSITE" id="PS50109">
    <property type="entry name" value="HIS_KIN"/>
    <property type="match status" value="1"/>
</dbReference>
<reference evidence="15 16" key="1">
    <citation type="journal article" date="2023" name="Microbiol. Spectr.">
        <title>Synergy between Genome Mining, Metabolomics, and Bioinformatics Uncovers Antibacterial Chlorinated Carbazole Alkaloids and Their Biosynthetic Gene Cluster from Streptomyces tubbatahanensis sp. nov., a Novel Actinomycete Isolated from Sulu Sea, Philippines.</title>
        <authorList>
            <person name="Tenebro C.P."/>
            <person name="Trono D.J.V.L."/>
            <person name="Balida L.A.P."/>
            <person name="Bayog L.K.A."/>
            <person name="Bruna J.R."/>
            <person name="Sabido E.M."/>
            <person name="Caspe D.P.C."/>
            <person name="de Los Santos E.L.C."/>
            <person name="Saludes J.P."/>
            <person name="Dalisay D.S."/>
        </authorList>
    </citation>
    <scope>NUCLEOTIDE SEQUENCE [LARGE SCALE GENOMIC DNA]</scope>
    <source>
        <strain evidence="15 16">DSD3025</strain>
    </source>
</reference>
<gene>
    <name evidence="15" type="ORF">MMF93_23180</name>
</gene>
<dbReference type="InterPro" id="IPR004358">
    <property type="entry name" value="Sig_transdc_His_kin-like_C"/>
</dbReference>
<feature type="compositionally biased region" description="Acidic residues" evidence="11">
    <location>
        <begin position="110"/>
        <end position="133"/>
    </location>
</feature>
<evidence type="ECO:0000256" key="7">
    <source>
        <dbReference type="ARBA" id="ARBA00022777"/>
    </source>
</evidence>
<dbReference type="Gene3D" id="6.10.340.10">
    <property type="match status" value="1"/>
</dbReference>
<dbReference type="CDD" id="cd06225">
    <property type="entry name" value="HAMP"/>
    <property type="match status" value="1"/>
</dbReference>
<evidence type="ECO:0000259" key="13">
    <source>
        <dbReference type="PROSITE" id="PS50109"/>
    </source>
</evidence>
<evidence type="ECO:0000256" key="5">
    <source>
        <dbReference type="ARBA" id="ARBA00022679"/>
    </source>
</evidence>
<keyword evidence="4" id="KW-0597">Phosphoprotein</keyword>
<keyword evidence="10 12" id="KW-0472">Membrane</keyword>
<feature type="domain" description="Histidine kinase" evidence="13">
    <location>
        <begin position="278"/>
        <end position="482"/>
    </location>
</feature>
<dbReference type="InterPro" id="IPR050428">
    <property type="entry name" value="TCS_sensor_his_kinase"/>
</dbReference>
<dbReference type="SUPFAM" id="SSF55874">
    <property type="entry name" value="ATPase domain of HSP90 chaperone/DNA topoisomerase II/histidine kinase"/>
    <property type="match status" value="1"/>
</dbReference>
<keyword evidence="9" id="KW-0902">Two-component regulatory system</keyword>
<dbReference type="RefSeq" id="WP_242754464.1">
    <property type="nucleotide sequence ID" value="NZ_CP093846.1"/>
</dbReference>
<dbReference type="SMART" id="SM00387">
    <property type="entry name" value="HATPase_c"/>
    <property type="match status" value="1"/>
</dbReference>
<dbReference type="Pfam" id="PF02518">
    <property type="entry name" value="HATPase_c"/>
    <property type="match status" value="1"/>
</dbReference>
<dbReference type="EMBL" id="CP093846">
    <property type="protein sequence ID" value="UNS99033.1"/>
    <property type="molecule type" value="Genomic_DNA"/>
</dbReference>
<evidence type="ECO:0000256" key="11">
    <source>
        <dbReference type="SAM" id="MobiDB-lite"/>
    </source>
</evidence>